<dbReference type="EMBL" id="FRCP01000018">
    <property type="protein sequence ID" value="SHM82015.1"/>
    <property type="molecule type" value="Genomic_DNA"/>
</dbReference>
<dbReference type="STRING" id="1120996.SAMN02746066_03422"/>
<name>A0A1M7LV70_9FIRM</name>
<keyword evidence="2" id="KW-1185">Reference proteome</keyword>
<dbReference type="RefSeq" id="WP_139241791.1">
    <property type="nucleotide sequence ID" value="NZ_FRCP01000018.1"/>
</dbReference>
<reference evidence="1 2" key="1">
    <citation type="submission" date="2016-11" db="EMBL/GenBank/DDBJ databases">
        <authorList>
            <person name="Jaros S."/>
            <person name="Januszkiewicz K."/>
            <person name="Wedrychowicz H."/>
        </authorList>
    </citation>
    <scope>NUCLEOTIDE SEQUENCE [LARGE SCALE GENOMIC DNA]</scope>
    <source>
        <strain evidence="1 2">DSM 15930</strain>
    </source>
</reference>
<sequence>MYNRLLTLYKDGLLSEEGLTNAVKKDLIKEDQKQQIIRSLIA</sequence>
<accession>A0A1M7LV70</accession>
<evidence type="ECO:0000313" key="1">
    <source>
        <dbReference type="EMBL" id="SHM82015.1"/>
    </source>
</evidence>
<dbReference type="AlphaFoldDB" id="A0A1M7LV70"/>
<evidence type="ECO:0000313" key="2">
    <source>
        <dbReference type="Proteomes" id="UP000184038"/>
    </source>
</evidence>
<organism evidence="1 2">
    <name type="scientific">Anaerosporobacter mobilis DSM 15930</name>
    <dbReference type="NCBI Taxonomy" id="1120996"/>
    <lineage>
        <taxon>Bacteria</taxon>
        <taxon>Bacillati</taxon>
        <taxon>Bacillota</taxon>
        <taxon>Clostridia</taxon>
        <taxon>Lachnospirales</taxon>
        <taxon>Lachnospiraceae</taxon>
        <taxon>Anaerosporobacter</taxon>
    </lineage>
</organism>
<gene>
    <name evidence="1" type="ORF">SAMN02746066_03422</name>
</gene>
<protein>
    <submittedName>
        <fullName evidence="1">Uncharacterized protein</fullName>
    </submittedName>
</protein>
<proteinExistence type="predicted"/>
<dbReference type="Proteomes" id="UP000184038">
    <property type="component" value="Unassembled WGS sequence"/>
</dbReference>